<dbReference type="EMBL" id="JAIWYP010000013">
    <property type="protein sequence ID" value="KAH3720992.1"/>
    <property type="molecule type" value="Genomic_DNA"/>
</dbReference>
<evidence type="ECO:0000313" key="2">
    <source>
        <dbReference type="Proteomes" id="UP000828390"/>
    </source>
</evidence>
<comment type="caution">
    <text evidence="1">The sequence shown here is derived from an EMBL/GenBank/DDBJ whole genome shotgun (WGS) entry which is preliminary data.</text>
</comment>
<organism evidence="1 2">
    <name type="scientific">Dreissena polymorpha</name>
    <name type="common">Zebra mussel</name>
    <name type="synonym">Mytilus polymorpha</name>
    <dbReference type="NCBI Taxonomy" id="45954"/>
    <lineage>
        <taxon>Eukaryota</taxon>
        <taxon>Metazoa</taxon>
        <taxon>Spiralia</taxon>
        <taxon>Lophotrochozoa</taxon>
        <taxon>Mollusca</taxon>
        <taxon>Bivalvia</taxon>
        <taxon>Autobranchia</taxon>
        <taxon>Heteroconchia</taxon>
        <taxon>Euheterodonta</taxon>
        <taxon>Imparidentia</taxon>
        <taxon>Neoheterodontei</taxon>
        <taxon>Myida</taxon>
        <taxon>Dreissenoidea</taxon>
        <taxon>Dreissenidae</taxon>
        <taxon>Dreissena</taxon>
    </lineage>
</organism>
<name>A0A9D4HJL4_DREPO</name>
<evidence type="ECO:0000313" key="1">
    <source>
        <dbReference type="EMBL" id="KAH3720992.1"/>
    </source>
</evidence>
<proteinExistence type="predicted"/>
<accession>A0A9D4HJL4</accession>
<dbReference type="Proteomes" id="UP000828390">
    <property type="component" value="Unassembled WGS sequence"/>
</dbReference>
<reference evidence="1" key="2">
    <citation type="submission" date="2020-11" db="EMBL/GenBank/DDBJ databases">
        <authorList>
            <person name="McCartney M.A."/>
            <person name="Auch B."/>
            <person name="Kono T."/>
            <person name="Mallez S."/>
            <person name="Becker A."/>
            <person name="Gohl D.M."/>
            <person name="Silverstein K.A.T."/>
            <person name="Koren S."/>
            <person name="Bechman K.B."/>
            <person name="Herman A."/>
            <person name="Abrahante J.E."/>
            <person name="Garbe J."/>
        </authorList>
    </citation>
    <scope>NUCLEOTIDE SEQUENCE</scope>
    <source>
        <strain evidence="1">Duluth1</strain>
        <tissue evidence="1">Whole animal</tissue>
    </source>
</reference>
<sequence length="67" mass="7339">MLFEYFPFHFSIGKASTLTILQDAQLGPLGTVFGMSKGTNTLMDLHPLTTKFYAGGLPADANMVTRR</sequence>
<protein>
    <submittedName>
        <fullName evidence="1">Uncharacterized protein</fullName>
    </submittedName>
</protein>
<keyword evidence="2" id="KW-1185">Reference proteome</keyword>
<reference evidence="1" key="1">
    <citation type="journal article" date="2019" name="bioRxiv">
        <title>The Genome of the Zebra Mussel, Dreissena polymorpha: A Resource for Invasive Species Research.</title>
        <authorList>
            <person name="McCartney M.A."/>
            <person name="Auch B."/>
            <person name="Kono T."/>
            <person name="Mallez S."/>
            <person name="Zhang Y."/>
            <person name="Obille A."/>
            <person name="Becker A."/>
            <person name="Abrahante J.E."/>
            <person name="Garbe J."/>
            <person name="Badalamenti J.P."/>
            <person name="Herman A."/>
            <person name="Mangelson H."/>
            <person name="Liachko I."/>
            <person name="Sullivan S."/>
            <person name="Sone E.D."/>
            <person name="Koren S."/>
            <person name="Silverstein K.A.T."/>
            <person name="Beckman K.B."/>
            <person name="Gohl D.M."/>
        </authorList>
    </citation>
    <scope>NUCLEOTIDE SEQUENCE</scope>
    <source>
        <strain evidence="1">Duluth1</strain>
        <tissue evidence="1">Whole animal</tissue>
    </source>
</reference>
<dbReference type="AlphaFoldDB" id="A0A9D4HJL4"/>
<gene>
    <name evidence="1" type="ORF">DPMN_063904</name>
</gene>